<evidence type="ECO:0000256" key="6">
    <source>
        <dbReference type="ARBA" id="ARBA00022695"/>
    </source>
</evidence>
<dbReference type="AlphaFoldDB" id="B8G6W6"/>
<evidence type="ECO:0000259" key="14">
    <source>
        <dbReference type="Pfam" id="PF12627"/>
    </source>
</evidence>
<dbReference type="OrthoDB" id="9805698at2"/>
<name>B8G6W6_CHLAD</name>
<proteinExistence type="inferred from homology"/>
<dbReference type="Pfam" id="PF01966">
    <property type="entry name" value="HD"/>
    <property type="match status" value="1"/>
</dbReference>
<dbReference type="InterPro" id="IPR002646">
    <property type="entry name" value="PolA_pol_head_dom"/>
</dbReference>
<evidence type="ECO:0000256" key="1">
    <source>
        <dbReference type="ARBA" id="ARBA00001946"/>
    </source>
</evidence>
<evidence type="ECO:0000256" key="5">
    <source>
        <dbReference type="ARBA" id="ARBA00022694"/>
    </source>
</evidence>
<evidence type="ECO:0000256" key="9">
    <source>
        <dbReference type="ARBA" id="ARBA00022842"/>
    </source>
</evidence>
<keyword evidence="6 15" id="KW-0548">Nucleotidyltransferase</keyword>
<dbReference type="SUPFAM" id="SSF81891">
    <property type="entry name" value="Poly A polymerase C-terminal region-like"/>
    <property type="match status" value="1"/>
</dbReference>
<dbReference type="STRING" id="326427.Cagg_3067"/>
<keyword evidence="7" id="KW-0479">Metal-binding</keyword>
<dbReference type="InterPro" id="IPR006675">
    <property type="entry name" value="HDIG_dom"/>
</dbReference>
<gene>
    <name evidence="15" type="ordered locus">Cagg_3067</name>
</gene>
<evidence type="ECO:0000256" key="2">
    <source>
        <dbReference type="ARBA" id="ARBA00007265"/>
    </source>
</evidence>
<evidence type="ECO:0000256" key="8">
    <source>
        <dbReference type="ARBA" id="ARBA00022741"/>
    </source>
</evidence>
<evidence type="ECO:0000259" key="12">
    <source>
        <dbReference type="Pfam" id="PF01743"/>
    </source>
</evidence>
<dbReference type="SUPFAM" id="SSF81301">
    <property type="entry name" value="Nucleotidyltransferase"/>
    <property type="match status" value="1"/>
</dbReference>
<dbReference type="InterPro" id="IPR043519">
    <property type="entry name" value="NT_sf"/>
</dbReference>
<dbReference type="GO" id="GO:0000166">
    <property type="term" value="F:nucleotide binding"/>
    <property type="evidence" value="ECO:0007669"/>
    <property type="project" value="UniProtKB-KW"/>
</dbReference>
<dbReference type="KEGG" id="cag:Cagg_3067"/>
<keyword evidence="10 11" id="KW-0694">RNA-binding</keyword>
<keyword evidence="8" id="KW-0547">Nucleotide-binding</keyword>
<evidence type="ECO:0000256" key="11">
    <source>
        <dbReference type="RuleBase" id="RU003953"/>
    </source>
</evidence>
<dbReference type="GO" id="GO:0016787">
    <property type="term" value="F:hydrolase activity"/>
    <property type="evidence" value="ECO:0007669"/>
    <property type="project" value="UniProtKB-KW"/>
</dbReference>
<dbReference type="GO" id="GO:0016779">
    <property type="term" value="F:nucleotidyltransferase activity"/>
    <property type="evidence" value="ECO:0007669"/>
    <property type="project" value="UniProtKB-KW"/>
</dbReference>
<evidence type="ECO:0000256" key="3">
    <source>
        <dbReference type="ARBA" id="ARBA00022555"/>
    </source>
</evidence>
<dbReference type="GO" id="GO:0008033">
    <property type="term" value="P:tRNA processing"/>
    <property type="evidence" value="ECO:0007669"/>
    <property type="project" value="UniProtKB-KW"/>
</dbReference>
<dbReference type="Proteomes" id="UP000002508">
    <property type="component" value="Chromosome"/>
</dbReference>
<keyword evidence="5" id="KW-0819">tRNA processing</keyword>
<keyword evidence="4 11" id="KW-0808">Transferase</keyword>
<reference evidence="15" key="1">
    <citation type="submission" date="2008-12" db="EMBL/GenBank/DDBJ databases">
        <title>Complete sequence of Chloroflexus aggregans DSM 9485.</title>
        <authorList>
            <consortium name="US DOE Joint Genome Institute"/>
            <person name="Lucas S."/>
            <person name="Copeland A."/>
            <person name="Lapidus A."/>
            <person name="Glavina del Rio T."/>
            <person name="Dalin E."/>
            <person name="Tice H."/>
            <person name="Pitluck S."/>
            <person name="Foster B."/>
            <person name="Larimer F."/>
            <person name="Land M."/>
            <person name="Hauser L."/>
            <person name="Kyrpides N."/>
            <person name="Mikhailova N."/>
            <person name="Bryant D."/>
            <person name="Richardson P."/>
        </authorList>
    </citation>
    <scope>NUCLEOTIDE SEQUENCE</scope>
    <source>
        <strain evidence="15">DSM 9485</strain>
    </source>
</reference>
<dbReference type="RefSeq" id="WP_015941777.1">
    <property type="nucleotide sequence ID" value="NC_011831.1"/>
</dbReference>
<evidence type="ECO:0000313" key="16">
    <source>
        <dbReference type="Proteomes" id="UP000002508"/>
    </source>
</evidence>
<dbReference type="InterPro" id="IPR050124">
    <property type="entry name" value="tRNA_CCA-adding_enzyme"/>
</dbReference>
<dbReference type="Pfam" id="PF01743">
    <property type="entry name" value="PolyA_pol"/>
    <property type="match status" value="1"/>
</dbReference>
<evidence type="ECO:0000259" key="13">
    <source>
        <dbReference type="Pfam" id="PF01966"/>
    </source>
</evidence>
<feature type="domain" description="HD" evidence="13">
    <location>
        <begin position="287"/>
        <end position="373"/>
    </location>
</feature>
<feature type="domain" description="Poly A polymerase head" evidence="12">
    <location>
        <begin position="25"/>
        <end position="142"/>
    </location>
</feature>
<keyword evidence="9" id="KW-0460">Magnesium</keyword>
<keyword evidence="3" id="KW-0820">tRNA-binding</keyword>
<dbReference type="PANTHER" id="PTHR47545:SF2">
    <property type="entry name" value="CC-ADDING TRNA NUCLEOTIDYLTRANSFERASE"/>
    <property type="match status" value="1"/>
</dbReference>
<evidence type="ECO:0000256" key="7">
    <source>
        <dbReference type="ARBA" id="ARBA00022723"/>
    </source>
</evidence>
<dbReference type="InterPro" id="IPR006674">
    <property type="entry name" value="HD_domain"/>
</dbReference>
<dbReference type="Gene3D" id="1.10.3090.10">
    <property type="entry name" value="cca-adding enzyme, domain 2"/>
    <property type="match status" value="1"/>
</dbReference>
<evidence type="ECO:0000313" key="15">
    <source>
        <dbReference type="EMBL" id="ACL25925.1"/>
    </source>
</evidence>
<comment type="cofactor">
    <cofactor evidence="1">
        <name>Mg(2+)</name>
        <dbReference type="ChEBI" id="CHEBI:18420"/>
    </cofactor>
</comment>
<sequence length="489" mass="53637">MAMYPSELQTTDLFQFIAMHSDQPVWLVGGSVRELLAGRQPADIDLAVAGSGLDLAKTLATAGGGTFVALDDERDTGRAVLPGGETIDCARLRAADIIGDLRLRDFTINALALPLAAAIRGDWHDLIDPLGGQADLAAGRLRLCLPTGLREDPLRVVRAGRFRSTHHLTPDPELITMAQQAAPALATVAVERIRDEILKLCDGSAAAAGLRFLDEVRALTVIFPELEAARDCEQPYVHFLPVLAHILETVAALDWLIDNGEPPVAVQTNPHLSRRLPFAERYHEHLHRRRGIVRRAALLKLAALLHDNAKPQTKVHHPDGTVTFYGHQSLGAEVAAQIGKRLRLSRTDTAYIVTIVREHMRPGQMRSGGQLTERGINRFFRDTGDAGPDVLLHELADHLATRGPWLDPSAWHNHLVWVGELLDRYWNAPTPPPPPLLRGDELMASLGIGPGPEVGRLLRLILEAQQAGEIHNLEEALTLARTLHRAERL</sequence>
<accession>B8G6W6</accession>
<protein>
    <submittedName>
        <fullName evidence="15">Polynucleotide adenylyltransferase/metal dependent phosphohydrolase</fullName>
    </submittedName>
</protein>
<keyword evidence="16" id="KW-1185">Reference proteome</keyword>
<dbReference type="Gene3D" id="3.30.460.10">
    <property type="entry name" value="Beta Polymerase, domain 2"/>
    <property type="match status" value="1"/>
</dbReference>
<dbReference type="eggNOG" id="COG0617">
    <property type="taxonomic scope" value="Bacteria"/>
</dbReference>
<dbReference type="NCBIfam" id="TIGR00277">
    <property type="entry name" value="HDIG"/>
    <property type="match status" value="1"/>
</dbReference>
<dbReference type="GO" id="GO:0046872">
    <property type="term" value="F:metal ion binding"/>
    <property type="evidence" value="ECO:0007669"/>
    <property type="project" value="UniProtKB-KW"/>
</dbReference>
<dbReference type="EMBL" id="CP001337">
    <property type="protein sequence ID" value="ACL25925.1"/>
    <property type="molecule type" value="Genomic_DNA"/>
</dbReference>
<feature type="domain" description="tRNA nucleotidyltransferase/poly(A) polymerase RNA and SrmB- binding" evidence="14">
    <location>
        <begin position="169"/>
        <end position="228"/>
    </location>
</feature>
<dbReference type="PANTHER" id="PTHR47545">
    <property type="entry name" value="MULTIFUNCTIONAL CCA PROTEIN"/>
    <property type="match status" value="1"/>
</dbReference>
<comment type="similarity">
    <text evidence="2 11">Belongs to the tRNA nucleotidyltransferase/poly(A) polymerase family.</text>
</comment>
<evidence type="ECO:0000256" key="10">
    <source>
        <dbReference type="ARBA" id="ARBA00022884"/>
    </source>
</evidence>
<dbReference type="GO" id="GO:0000049">
    <property type="term" value="F:tRNA binding"/>
    <property type="evidence" value="ECO:0007669"/>
    <property type="project" value="UniProtKB-KW"/>
</dbReference>
<evidence type="ECO:0000256" key="4">
    <source>
        <dbReference type="ARBA" id="ARBA00022679"/>
    </source>
</evidence>
<organism evidence="15 16">
    <name type="scientific">Chloroflexus aggregans (strain MD-66 / DSM 9485)</name>
    <dbReference type="NCBI Taxonomy" id="326427"/>
    <lineage>
        <taxon>Bacteria</taxon>
        <taxon>Bacillati</taxon>
        <taxon>Chloroflexota</taxon>
        <taxon>Chloroflexia</taxon>
        <taxon>Chloroflexales</taxon>
        <taxon>Chloroflexineae</taxon>
        <taxon>Chloroflexaceae</taxon>
        <taxon>Chloroflexus</taxon>
    </lineage>
</organism>
<dbReference type="Pfam" id="PF12627">
    <property type="entry name" value="PolyA_pol_RNAbd"/>
    <property type="match status" value="1"/>
</dbReference>
<dbReference type="InterPro" id="IPR032828">
    <property type="entry name" value="PolyA_RNA-bd"/>
</dbReference>
<dbReference type="HOGENOM" id="CLU_015961_6_2_0"/>